<dbReference type="AlphaFoldDB" id="A0A3N4HK82"/>
<name>A0A3N4HK82_ASCIM</name>
<proteinExistence type="predicted"/>
<keyword evidence="2" id="KW-0812">Transmembrane</keyword>
<reference evidence="3 4" key="1">
    <citation type="journal article" date="2018" name="Nat. Ecol. Evol.">
        <title>Pezizomycetes genomes reveal the molecular basis of ectomycorrhizal truffle lifestyle.</title>
        <authorList>
            <person name="Murat C."/>
            <person name="Payen T."/>
            <person name="Noel B."/>
            <person name="Kuo A."/>
            <person name="Morin E."/>
            <person name="Chen J."/>
            <person name="Kohler A."/>
            <person name="Krizsan K."/>
            <person name="Balestrini R."/>
            <person name="Da Silva C."/>
            <person name="Montanini B."/>
            <person name="Hainaut M."/>
            <person name="Levati E."/>
            <person name="Barry K.W."/>
            <person name="Belfiori B."/>
            <person name="Cichocki N."/>
            <person name="Clum A."/>
            <person name="Dockter R.B."/>
            <person name="Fauchery L."/>
            <person name="Guy J."/>
            <person name="Iotti M."/>
            <person name="Le Tacon F."/>
            <person name="Lindquist E.A."/>
            <person name="Lipzen A."/>
            <person name="Malagnac F."/>
            <person name="Mello A."/>
            <person name="Molinier V."/>
            <person name="Miyauchi S."/>
            <person name="Poulain J."/>
            <person name="Riccioni C."/>
            <person name="Rubini A."/>
            <person name="Sitrit Y."/>
            <person name="Splivallo R."/>
            <person name="Traeger S."/>
            <person name="Wang M."/>
            <person name="Zifcakova L."/>
            <person name="Wipf D."/>
            <person name="Zambonelli A."/>
            <person name="Paolocci F."/>
            <person name="Nowrousian M."/>
            <person name="Ottonello S."/>
            <person name="Baldrian P."/>
            <person name="Spatafora J.W."/>
            <person name="Henrissat B."/>
            <person name="Nagy L.G."/>
            <person name="Aury J.M."/>
            <person name="Wincker P."/>
            <person name="Grigoriev I.V."/>
            <person name="Bonfante P."/>
            <person name="Martin F.M."/>
        </authorList>
    </citation>
    <scope>NUCLEOTIDE SEQUENCE [LARGE SCALE GENOMIC DNA]</scope>
    <source>
        <strain evidence="3 4">RN42</strain>
    </source>
</reference>
<sequence length="144" mass="15425">MATTETPVLDSQDDQPLPAPQGAPNPQTISTPSPSPTPPAPVIDSDEITPTLADLEAQDITVTPDTQAQPEKKQQICTRATCTASKKWVYLFLVGLLLVFIQVAAIMAIVLSDKAKRTGEKQTVHMGKVVLMSVYPSKGNAKKD</sequence>
<evidence type="ECO:0000256" key="1">
    <source>
        <dbReference type="SAM" id="MobiDB-lite"/>
    </source>
</evidence>
<evidence type="ECO:0000313" key="4">
    <source>
        <dbReference type="Proteomes" id="UP000275078"/>
    </source>
</evidence>
<gene>
    <name evidence="3" type="ORF">BJ508DRAFT_334944</name>
</gene>
<accession>A0A3N4HK82</accession>
<dbReference type="Proteomes" id="UP000275078">
    <property type="component" value="Unassembled WGS sequence"/>
</dbReference>
<keyword evidence="2" id="KW-0472">Membrane</keyword>
<evidence type="ECO:0000256" key="2">
    <source>
        <dbReference type="SAM" id="Phobius"/>
    </source>
</evidence>
<evidence type="ECO:0000313" key="3">
    <source>
        <dbReference type="EMBL" id="RPA72551.1"/>
    </source>
</evidence>
<keyword evidence="4" id="KW-1185">Reference proteome</keyword>
<feature type="transmembrane region" description="Helical" evidence="2">
    <location>
        <begin position="88"/>
        <end position="111"/>
    </location>
</feature>
<protein>
    <submittedName>
        <fullName evidence="3">Uncharacterized protein</fullName>
    </submittedName>
</protein>
<keyword evidence="2" id="KW-1133">Transmembrane helix</keyword>
<feature type="region of interest" description="Disordered" evidence="1">
    <location>
        <begin position="1"/>
        <end position="46"/>
    </location>
</feature>
<organism evidence="3 4">
    <name type="scientific">Ascobolus immersus RN42</name>
    <dbReference type="NCBI Taxonomy" id="1160509"/>
    <lineage>
        <taxon>Eukaryota</taxon>
        <taxon>Fungi</taxon>
        <taxon>Dikarya</taxon>
        <taxon>Ascomycota</taxon>
        <taxon>Pezizomycotina</taxon>
        <taxon>Pezizomycetes</taxon>
        <taxon>Pezizales</taxon>
        <taxon>Ascobolaceae</taxon>
        <taxon>Ascobolus</taxon>
    </lineage>
</organism>
<dbReference type="EMBL" id="ML119857">
    <property type="protein sequence ID" value="RPA72551.1"/>
    <property type="molecule type" value="Genomic_DNA"/>
</dbReference>